<sequence>MRLLEQAESSLEERYLLDAAGLGHDLGHDQGIGPGYGFAIHSEHSDQYAERDDGSLAGLGHGLGEAHVEQSEIKPQYVKRVVVTKAVPYSVPQPYTVTVEKKVPYPVKVPVHVPVDKPYEVTVLKPYPVHVDRPVPYAVEKPVPYPVKVAVRVPVPQPVPYEVAKPYAVPVTVAKPYKVPVPVYVKAKEHGIKSEYPHVRYIPQYDPQPQPQPAPQPLPQPQPQPEYGVPSHGDDHHVGGYSEQRETYAAFSTSSSDLEARLADLREKGGSFSYVYRH</sequence>
<accession>A0A6P8ZLE0</accession>
<feature type="compositionally biased region" description="Pro residues" evidence="1">
    <location>
        <begin position="206"/>
        <end position="224"/>
    </location>
</feature>
<dbReference type="OrthoDB" id="10631746at2759"/>
<proteinExistence type="predicted"/>
<dbReference type="InParanoid" id="A0A6P8ZLE0"/>
<feature type="region of interest" description="Disordered" evidence="1">
    <location>
        <begin position="202"/>
        <end position="256"/>
    </location>
</feature>
<dbReference type="PANTHER" id="PTHR47771:SF3">
    <property type="entry name" value="LD27203P"/>
    <property type="match status" value="1"/>
</dbReference>
<reference evidence="3" key="1">
    <citation type="submission" date="2025-08" db="UniProtKB">
        <authorList>
            <consortium name="RefSeq"/>
        </authorList>
    </citation>
    <scope>IDENTIFICATION</scope>
    <source>
        <tissue evidence="3">Total insect</tissue>
    </source>
</reference>
<dbReference type="Proteomes" id="UP000515158">
    <property type="component" value="Unplaced"/>
</dbReference>
<evidence type="ECO:0000256" key="1">
    <source>
        <dbReference type="SAM" id="MobiDB-lite"/>
    </source>
</evidence>
<evidence type="ECO:0000313" key="2">
    <source>
        <dbReference type="Proteomes" id="UP000515158"/>
    </source>
</evidence>
<evidence type="ECO:0000313" key="3">
    <source>
        <dbReference type="RefSeq" id="XP_034238689.1"/>
    </source>
</evidence>
<dbReference type="GeneID" id="117643731"/>
<dbReference type="PANTHER" id="PTHR47771">
    <property type="entry name" value="LD27203P-RELATED"/>
    <property type="match status" value="1"/>
</dbReference>
<feature type="compositionally biased region" description="Basic and acidic residues" evidence="1">
    <location>
        <begin position="232"/>
        <end position="246"/>
    </location>
</feature>
<dbReference type="AlphaFoldDB" id="A0A6P8ZLE0"/>
<dbReference type="KEGG" id="tpal:117643731"/>
<dbReference type="RefSeq" id="XP_034238689.1">
    <property type="nucleotide sequence ID" value="XM_034382798.1"/>
</dbReference>
<protein>
    <submittedName>
        <fullName evidence="3">Protein TsetseEP-like</fullName>
    </submittedName>
</protein>
<gene>
    <name evidence="3" type="primary">LOC117643731</name>
</gene>
<organism evidence="3">
    <name type="scientific">Thrips palmi</name>
    <name type="common">Melon thrips</name>
    <dbReference type="NCBI Taxonomy" id="161013"/>
    <lineage>
        <taxon>Eukaryota</taxon>
        <taxon>Metazoa</taxon>
        <taxon>Ecdysozoa</taxon>
        <taxon>Arthropoda</taxon>
        <taxon>Hexapoda</taxon>
        <taxon>Insecta</taxon>
        <taxon>Pterygota</taxon>
        <taxon>Neoptera</taxon>
        <taxon>Paraneoptera</taxon>
        <taxon>Thysanoptera</taxon>
        <taxon>Terebrantia</taxon>
        <taxon>Thripoidea</taxon>
        <taxon>Thripidae</taxon>
        <taxon>Thrips</taxon>
    </lineage>
</organism>
<name>A0A6P8ZLE0_THRPL</name>
<keyword evidence="2" id="KW-1185">Reference proteome</keyword>